<dbReference type="SMART" id="SM00420">
    <property type="entry name" value="HTH_DEOR"/>
    <property type="match status" value="1"/>
</dbReference>
<dbReference type="GO" id="GO:0003700">
    <property type="term" value="F:DNA-binding transcription factor activity"/>
    <property type="evidence" value="ECO:0007669"/>
    <property type="project" value="InterPro"/>
</dbReference>
<dbReference type="InterPro" id="IPR036388">
    <property type="entry name" value="WH-like_DNA-bd_sf"/>
</dbReference>
<dbReference type="SUPFAM" id="SSF100950">
    <property type="entry name" value="NagB/RpiA/CoA transferase-like"/>
    <property type="match status" value="1"/>
</dbReference>
<name>A0A0C3IDX7_9VIBR</name>
<dbReference type="Pfam" id="PF08220">
    <property type="entry name" value="HTH_DeoR"/>
    <property type="match status" value="1"/>
</dbReference>
<dbReference type="InterPro" id="IPR001034">
    <property type="entry name" value="DeoR_HTH"/>
</dbReference>
<dbReference type="STRING" id="50718.SU60_01970"/>
<dbReference type="InterPro" id="IPR037171">
    <property type="entry name" value="NagB/RpiA_transferase-like"/>
</dbReference>
<dbReference type="RefSeq" id="WP_041154065.1">
    <property type="nucleotide sequence ID" value="NZ_CBCRVP010000011.1"/>
</dbReference>
<dbReference type="SUPFAM" id="SSF46785">
    <property type="entry name" value="Winged helix' DNA-binding domain"/>
    <property type="match status" value="1"/>
</dbReference>
<gene>
    <name evidence="5" type="ORF">SU60_01970</name>
</gene>
<dbReference type="PROSITE" id="PS00894">
    <property type="entry name" value="HTH_DEOR_1"/>
    <property type="match status" value="1"/>
</dbReference>
<dbReference type="PROSITE" id="PS51000">
    <property type="entry name" value="HTH_DEOR_2"/>
    <property type="match status" value="1"/>
</dbReference>
<evidence type="ECO:0000256" key="3">
    <source>
        <dbReference type="ARBA" id="ARBA00023163"/>
    </source>
</evidence>
<evidence type="ECO:0000313" key="6">
    <source>
        <dbReference type="Proteomes" id="UP000031977"/>
    </source>
</evidence>
<dbReference type="Gene3D" id="1.10.10.10">
    <property type="entry name" value="Winged helix-like DNA-binding domain superfamily/Winged helix DNA-binding domain"/>
    <property type="match status" value="1"/>
</dbReference>
<accession>A0A0C3IDX7</accession>
<sequence length="252" mass="28536">MKKQQRFKQIVDYLKDRKLATVEELVPHVNVSPATIRRDLVELDDQGVVRRTHGGVTLNNFVATQLSFQEKNELFKSEKTKICKEASQLIEGGHAIILDAGTTTMEIAKNITHLPLRVITPDLRIALYLSQFKQIEVIVFGGKIDSSSQSCIGEHARRLLQSITTDIAFISCNFWNIEHGVTAPTEHKSTLKIDMMKSAKKNVLVADSSKYGNSSLYKIAELEQFEEIYTDENINLQEQELLTTLKTKINFI</sequence>
<evidence type="ECO:0000256" key="2">
    <source>
        <dbReference type="ARBA" id="ARBA00023125"/>
    </source>
</evidence>
<keyword evidence="3" id="KW-0804">Transcription</keyword>
<organism evidence="5 6">
    <name type="scientific">Vibrio mytili</name>
    <dbReference type="NCBI Taxonomy" id="50718"/>
    <lineage>
        <taxon>Bacteria</taxon>
        <taxon>Pseudomonadati</taxon>
        <taxon>Pseudomonadota</taxon>
        <taxon>Gammaproteobacteria</taxon>
        <taxon>Vibrionales</taxon>
        <taxon>Vibrionaceae</taxon>
        <taxon>Vibrio</taxon>
    </lineage>
</organism>
<dbReference type="PRINTS" id="PR00037">
    <property type="entry name" value="HTHLACR"/>
</dbReference>
<dbReference type="PANTHER" id="PTHR30363">
    <property type="entry name" value="HTH-TYPE TRANSCRIPTIONAL REGULATOR SRLR-RELATED"/>
    <property type="match status" value="1"/>
</dbReference>
<dbReference type="Proteomes" id="UP000031977">
    <property type="component" value="Unassembled WGS sequence"/>
</dbReference>
<keyword evidence="2" id="KW-0238">DNA-binding</keyword>
<reference evidence="5 6" key="1">
    <citation type="submission" date="2015-01" db="EMBL/GenBank/DDBJ databases">
        <title>Draft genome of Vibrio mytili type strain CAIM 528.</title>
        <authorList>
            <person name="Gonzalez-Castillo A."/>
            <person name="Gomez-Gil B."/>
            <person name="Enciso-Ibarra J."/>
        </authorList>
    </citation>
    <scope>NUCLEOTIDE SEQUENCE [LARGE SCALE GENOMIC DNA]</scope>
    <source>
        <strain evidence="5 6">CAIM 528</strain>
    </source>
</reference>
<feature type="domain" description="HTH deoR-type" evidence="4">
    <location>
        <begin position="3"/>
        <end position="58"/>
    </location>
</feature>
<evidence type="ECO:0000259" key="4">
    <source>
        <dbReference type="PROSITE" id="PS51000"/>
    </source>
</evidence>
<dbReference type="InterPro" id="IPR018356">
    <property type="entry name" value="Tscrpt_reg_HTH_DeoR_CS"/>
</dbReference>
<dbReference type="InterPro" id="IPR050313">
    <property type="entry name" value="Carb_Metab_HTH_regulators"/>
</dbReference>
<comment type="caution">
    <text evidence="5">The sequence shown here is derived from an EMBL/GenBank/DDBJ whole genome shotgun (WGS) entry which is preliminary data.</text>
</comment>
<dbReference type="PANTHER" id="PTHR30363:SF46">
    <property type="entry name" value="LYSR FAMILY TRANSCRIPTIONAL REGULATOR"/>
    <property type="match status" value="1"/>
</dbReference>
<dbReference type="AlphaFoldDB" id="A0A0C3IDX7"/>
<dbReference type="OrthoDB" id="9816363at2"/>
<dbReference type="InterPro" id="IPR014036">
    <property type="entry name" value="DeoR-like_C"/>
</dbReference>
<dbReference type="Pfam" id="PF00455">
    <property type="entry name" value="DeoRC"/>
    <property type="match status" value="1"/>
</dbReference>
<dbReference type="InterPro" id="IPR036390">
    <property type="entry name" value="WH_DNA-bd_sf"/>
</dbReference>
<protein>
    <submittedName>
        <fullName evidence="5">DeoR faimly transcriptional regulator</fullName>
    </submittedName>
</protein>
<evidence type="ECO:0000313" key="5">
    <source>
        <dbReference type="EMBL" id="KIN12557.1"/>
    </source>
</evidence>
<keyword evidence="1" id="KW-0805">Transcription regulation</keyword>
<keyword evidence="6" id="KW-1185">Reference proteome</keyword>
<dbReference type="EMBL" id="JXOK01000004">
    <property type="protein sequence ID" value="KIN12557.1"/>
    <property type="molecule type" value="Genomic_DNA"/>
</dbReference>
<dbReference type="GO" id="GO:0003677">
    <property type="term" value="F:DNA binding"/>
    <property type="evidence" value="ECO:0007669"/>
    <property type="project" value="UniProtKB-KW"/>
</dbReference>
<proteinExistence type="predicted"/>
<evidence type="ECO:0000256" key="1">
    <source>
        <dbReference type="ARBA" id="ARBA00023015"/>
    </source>
</evidence>
<dbReference type="SMART" id="SM01134">
    <property type="entry name" value="DeoRC"/>
    <property type="match status" value="1"/>
</dbReference>